<dbReference type="Proteomes" id="UP000026739">
    <property type="component" value="Unassembled WGS sequence"/>
</dbReference>
<accession>A0A059KVR4</accession>
<dbReference type="NCBIfam" id="TIGR02497">
    <property type="entry name" value="yscI_hrpB_dom"/>
    <property type="match status" value="1"/>
</dbReference>
<name>A0A059KVR4_9PSED</name>
<comment type="caution">
    <text evidence="1">The sequence shown here is derived from an EMBL/GenBank/DDBJ whole genome shotgun (WGS) entry which is preliminary data.</text>
</comment>
<organism evidence="1 2">
    <name type="scientific">Pseudomonas mandelii PD30</name>
    <dbReference type="NCBI Taxonomy" id="1419583"/>
    <lineage>
        <taxon>Bacteria</taxon>
        <taxon>Pseudomonadati</taxon>
        <taxon>Pseudomonadota</taxon>
        <taxon>Gammaproteobacteria</taxon>
        <taxon>Pseudomonadales</taxon>
        <taxon>Pseudomonadaceae</taxon>
        <taxon>Pseudomonas</taxon>
    </lineage>
</organism>
<dbReference type="AlphaFoldDB" id="A0A059KVR4"/>
<dbReference type="eggNOG" id="ENOG5031GFZ">
    <property type="taxonomic scope" value="Bacteria"/>
</dbReference>
<evidence type="ECO:0000313" key="1">
    <source>
        <dbReference type="EMBL" id="KDD66143.1"/>
    </source>
</evidence>
<dbReference type="EMBL" id="AZQQ01000100">
    <property type="protein sequence ID" value="KDD66143.1"/>
    <property type="molecule type" value="Genomic_DNA"/>
</dbReference>
<protein>
    <recommendedName>
        <fullName evidence="3">Type III secretion protein</fullName>
    </recommendedName>
</protein>
<reference evidence="1 2" key="1">
    <citation type="submission" date="2013-12" db="EMBL/GenBank/DDBJ databases">
        <authorList>
            <person name="Formusa P.A."/>
            <person name="Habash M."/>
            <person name="Lee H."/>
            <person name="Trevors J.T."/>
        </authorList>
    </citation>
    <scope>NUCLEOTIDE SEQUENCE [LARGE SCALE GENOMIC DNA]</scope>
    <source>
        <strain evidence="1 2">PD30</strain>
    </source>
</reference>
<evidence type="ECO:0008006" key="3">
    <source>
        <dbReference type="Google" id="ProtNLM"/>
    </source>
</evidence>
<proteinExistence type="predicted"/>
<dbReference type="Pfam" id="PF17001">
    <property type="entry name" value="T3SS_basalb_I"/>
    <property type="match status" value="1"/>
</dbReference>
<gene>
    <name evidence="1" type="ORF">V466_25515</name>
</gene>
<sequence>MSISTVNAVKVPSLDMEQSLVTSSSQADVDLFSSAMRFDDAPASSLSDEVAGAVSERLESTDKLSQQTMRSMKAMSATGDPMDMAQMSRSMSQYSLQMALTTKVVSKSAQAIDKLTNLQ</sequence>
<evidence type="ECO:0000313" key="2">
    <source>
        <dbReference type="Proteomes" id="UP000026739"/>
    </source>
</evidence>
<dbReference type="InterPro" id="IPR012670">
    <property type="entry name" value="T3SS_YscI/HrpB"/>
</dbReference>
<dbReference type="GO" id="GO:0030254">
    <property type="term" value="P:protein secretion by the type III secretion system"/>
    <property type="evidence" value="ECO:0007669"/>
    <property type="project" value="InterPro"/>
</dbReference>